<keyword evidence="9" id="KW-1185">Reference proteome</keyword>
<dbReference type="Proteomes" id="UP001295684">
    <property type="component" value="Unassembled WGS sequence"/>
</dbReference>
<dbReference type="Pfam" id="PF02798">
    <property type="entry name" value="GST_N"/>
    <property type="match status" value="1"/>
</dbReference>
<proteinExistence type="inferred from homology"/>
<keyword evidence="4" id="KW-0808">Transferase</keyword>
<dbReference type="GO" id="GO:0004364">
    <property type="term" value="F:glutathione transferase activity"/>
    <property type="evidence" value="ECO:0007669"/>
    <property type="project" value="UniProtKB-EC"/>
</dbReference>
<comment type="catalytic activity">
    <reaction evidence="5">
        <text>RX + glutathione = an S-substituted glutathione + a halide anion + H(+)</text>
        <dbReference type="Rhea" id="RHEA:16437"/>
        <dbReference type="ChEBI" id="CHEBI:15378"/>
        <dbReference type="ChEBI" id="CHEBI:16042"/>
        <dbReference type="ChEBI" id="CHEBI:17792"/>
        <dbReference type="ChEBI" id="CHEBI:57925"/>
        <dbReference type="ChEBI" id="CHEBI:90779"/>
        <dbReference type="EC" id="2.5.1.18"/>
    </reaction>
</comment>
<dbReference type="Pfam" id="PF14497">
    <property type="entry name" value="GST_C_3"/>
    <property type="match status" value="1"/>
</dbReference>
<dbReference type="InterPro" id="IPR036282">
    <property type="entry name" value="Glutathione-S-Trfase_C_sf"/>
</dbReference>
<dbReference type="InterPro" id="IPR050213">
    <property type="entry name" value="GST_superfamily"/>
</dbReference>
<evidence type="ECO:0000256" key="4">
    <source>
        <dbReference type="ARBA" id="ARBA00022679"/>
    </source>
</evidence>
<evidence type="ECO:0000256" key="5">
    <source>
        <dbReference type="ARBA" id="ARBA00047960"/>
    </source>
</evidence>
<evidence type="ECO:0000259" key="7">
    <source>
        <dbReference type="PROSITE" id="PS50405"/>
    </source>
</evidence>
<dbReference type="InterPro" id="IPR004045">
    <property type="entry name" value="Glutathione_S-Trfase_N"/>
</dbReference>
<dbReference type="AlphaFoldDB" id="A0AAD1XUH2"/>
<comment type="function">
    <text evidence="1">Conjugation of reduced glutathione to a wide number of exogenous and endogenous hydrophobic electrophiles.</text>
</comment>
<evidence type="ECO:0000259" key="6">
    <source>
        <dbReference type="PROSITE" id="PS50404"/>
    </source>
</evidence>
<sequence length="231" mass="26585">MESEGKIKLGYWKIRGLFRHIQYVLEYCGVEYDTKYYEAGSAPDYSGKDWFDEKFNLGLDFPNLPYLVDGDFKMTETIPIMFYIAEKHMPELIGETAKGKGTIKMLMNIIHDAKMNISKPCYSQDDKSVVMEAAEKSFEPISKFLGDKDFFMGDTMNSDDSSQKPTLPDLYITELITLVLAFDTEKTFAEKFPNIVALQKRVHALPEIKAFFESDRCPDLPFFYPLAKLHP</sequence>
<dbReference type="EMBL" id="CAMPGE010021047">
    <property type="protein sequence ID" value="CAI2379227.1"/>
    <property type="molecule type" value="Genomic_DNA"/>
</dbReference>
<feature type="domain" description="GST N-terminal" evidence="6">
    <location>
        <begin position="5"/>
        <end position="92"/>
    </location>
</feature>
<dbReference type="InterPro" id="IPR003081">
    <property type="entry name" value="GST_mu"/>
</dbReference>
<dbReference type="CDD" id="cd03075">
    <property type="entry name" value="GST_N_Mu"/>
    <property type="match status" value="1"/>
</dbReference>
<dbReference type="PROSITE" id="PS50404">
    <property type="entry name" value="GST_NTER"/>
    <property type="match status" value="1"/>
</dbReference>
<dbReference type="InterPro" id="IPR040079">
    <property type="entry name" value="Glutathione_S-Trfase"/>
</dbReference>
<evidence type="ECO:0000256" key="3">
    <source>
        <dbReference type="ARBA" id="ARBA00012452"/>
    </source>
</evidence>
<dbReference type="InterPro" id="IPR036249">
    <property type="entry name" value="Thioredoxin-like_sf"/>
</dbReference>
<dbReference type="SUPFAM" id="SSF52833">
    <property type="entry name" value="Thioredoxin-like"/>
    <property type="match status" value="1"/>
</dbReference>
<organism evidence="8 9">
    <name type="scientific">Euplotes crassus</name>
    <dbReference type="NCBI Taxonomy" id="5936"/>
    <lineage>
        <taxon>Eukaryota</taxon>
        <taxon>Sar</taxon>
        <taxon>Alveolata</taxon>
        <taxon>Ciliophora</taxon>
        <taxon>Intramacronucleata</taxon>
        <taxon>Spirotrichea</taxon>
        <taxon>Hypotrichia</taxon>
        <taxon>Euplotida</taxon>
        <taxon>Euplotidae</taxon>
        <taxon>Moneuplotes</taxon>
    </lineage>
</organism>
<comment type="caution">
    <text evidence="8">The sequence shown here is derived from an EMBL/GenBank/DDBJ whole genome shotgun (WGS) entry which is preliminary data.</text>
</comment>
<dbReference type="GO" id="GO:0042802">
    <property type="term" value="F:identical protein binding"/>
    <property type="evidence" value="ECO:0007669"/>
    <property type="project" value="UniProtKB-ARBA"/>
</dbReference>
<protein>
    <recommendedName>
        <fullName evidence="3">glutathione transferase</fullName>
        <ecNumber evidence="3">2.5.1.18</ecNumber>
    </recommendedName>
</protein>
<accession>A0AAD1XUH2</accession>
<dbReference type="PROSITE" id="PS50405">
    <property type="entry name" value="GST_CTER"/>
    <property type="match status" value="1"/>
</dbReference>
<dbReference type="PRINTS" id="PR01267">
    <property type="entry name" value="GSTRNSFRASEM"/>
</dbReference>
<evidence type="ECO:0000256" key="2">
    <source>
        <dbReference type="ARBA" id="ARBA00005861"/>
    </source>
</evidence>
<dbReference type="InterPro" id="IPR010987">
    <property type="entry name" value="Glutathione-S-Trfase_C-like"/>
</dbReference>
<dbReference type="PANTHER" id="PTHR11571:SF222">
    <property type="entry name" value="GLUTATHIONE TRANSFERASE"/>
    <property type="match status" value="1"/>
</dbReference>
<dbReference type="SUPFAM" id="SSF47616">
    <property type="entry name" value="GST C-terminal domain-like"/>
    <property type="match status" value="1"/>
</dbReference>
<dbReference type="InterPro" id="IPR004046">
    <property type="entry name" value="GST_C"/>
</dbReference>
<evidence type="ECO:0000256" key="1">
    <source>
        <dbReference type="ARBA" id="ARBA00003701"/>
    </source>
</evidence>
<dbReference type="Gene3D" id="3.40.30.10">
    <property type="entry name" value="Glutaredoxin"/>
    <property type="match status" value="1"/>
</dbReference>
<dbReference type="EC" id="2.5.1.18" evidence="3"/>
<feature type="domain" description="GST C-terminal" evidence="7">
    <location>
        <begin position="96"/>
        <end position="222"/>
    </location>
</feature>
<name>A0AAD1XUH2_EUPCR</name>
<reference evidence="8" key="1">
    <citation type="submission" date="2023-07" db="EMBL/GenBank/DDBJ databases">
        <authorList>
            <consortium name="AG Swart"/>
            <person name="Singh M."/>
            <person name="Singh A."/>
            <person name="Seah K."/>
            <person name="Emmerich C."/>
        </authorList>
    </citation>
    <scope>NUCLEOTIDE SEQUENCE</scope>
    <source>
        <strain evidence="8">DP1</strain>
    </source>
</reference>
<comment type="similarity">
    <text evidence="2">Belongs to the GST superfamily. Mu family.</text>
</comment>
<dbReference type="GO" id="GO:0006749">
    <property type="term" value="P:glutathione metabolic process"/>
    <property type="evidence" value="ECO:0007669"/>
    <property type="project" value="TreeGrafter"/>
</dbReference>
<dbReference type="SFLD" id="SFLDS00019">
    <property type="entry name" value="Glutathione_Transferase_(cytos"/>
    <property type="match status" value="1"/>
</dbReference>
<dbReference type="Gene3D" id="1.20.1050.10">
    <property type="match status" value="1"/>
</dbReference>
<evidence type="ECO:0000313" key="8">
    <source>
        <dbReference type="EMBL" id="CAI2379227.1"/>
    </source>
</evidence>
<gene>
    <name evidence="8" type="ORF">ECRASSUSDP1_LOCUS20636</name>
</gene>
<evidence type="ECO:0000313" key="9">
    <source>
        <dbReference type="Proteomes" id="UP001295684"/>
    </source>
</evidence>
<dbReference type="PANTHER" id="PTHR11571">
    <property type="entry name" value="GLUTATHIONE S-TRANSFERASE"/>
    <property type="match status" value="1"/>
</dbReference>